<dbReference type="EMBL" id="NNRK01000029">
    <property type="protein sequence ID" value="OYR12908.1"/>
    <property type="molecule type" value="Genomic_DNA"/>
</dbReference>
<sequence>MPPVSFKQPNKKAARIIPAACLYNANAQTPAWPLLASPPPAFDVNARNVHDATVILPAHRLQL</sequence>
<dbReference type="AlphaFoldDB" id="A0A256FDN1"/>
<reference evidence="1 2" key="1">
    <citation type="submission" date="2017-07" db="EMBL/GenBank/DDBJ databases">
        <title>Phylogenetic study on the rhizospheric bacterium Ochrobactrum sp. A44.</title>
        <authorList>
            <person name="Krzyzanowska D.M."/>
            <person name="Ossowicki A."/>
            <person name="Rajewska M."/>
            <person name="Maciag T."/>
            <person name="Kaczynski Z."/>
            <person name="Czerwicka M."/>
            <person name="Jafra S."/>
        </authorList>
    </citation>
    <scope>NUCLEOTIDE SEQUENCE [LARGE SCALE GENOMIC DNA]</scope>
    <source>
        <strain evidence="1 2">PR17</strain>
    </source>
</reference>
<keyword evidence="2" id="KW-1185">Reference proteome</keyword>
<comment type="caution">
    <text evidence="1">The sequence shown here is derived from an EMBL/GenBank/DDBJ whole genome shotgun (WGS) entry which is preliminary data.</text>
</comment>
<accession>A0A256FDN1</accession>
<gene>
    <name evidence="1" type="ORF">CEV32_1083</name>
</gene>
<evidence type="ECO:0000313" key="2">
    <source>
        <dbReference type="Proteomes" id="UP000216345"/>
    </source>
</evidence>
<evidence type="ECO:0000313" key="1">
    <source>
        <dbReference type="EMBL" id="OYR12908.1"/>
    </source>
</evidence>
<proteinExistence type="predicted"/>
<protein>
    <submittedName>
        <fullName evidence="1">Uncharacterized protein</fullName>
    </submittedName>
</protein>
<dbReference type="Proteomes" id="UP000216345">
    <property type="component" value="Unassembled WGS sequence"/>
</dbReference>
<organism evidence="1 2">
    <name type="scientific">Brucella rhizosphaerae</name>
    <dbReference type="NCBI Taxonomy" id="571254"/>
    <lineage>
        <taxon>Bacteria</taxon>
        <taxon>Pseudomonadati</taxon>
        <taxon>Pseudomonadota</taxon>
        <taxon>Alphaproteobacteria</taxon>
        <taxon>Hyphomicrobiales</taxon>
        <taxon>Brucellaceae</taxon>
        <taxon>Brucella/Ochrobactrum group</taxon>
        <taxon>Brucella</taxon>
    </lineage>
</organism>
<name>A0A256FDN1_9HYPH</name>